<dbReference type="EMBL" id="JAVRRG010000029">
    <property type="protein sequence ID" value="KAK5095238.1"/>
    <property type="molecule type" value="Genomic_DNA"/>
</dbReference>
<evidence type="ECO:0000313" key="2">
    <source>
        <dbReference type="EMBL" id="KAK5095238.1"/>
    </source>
</evidence>
<accession>A0ABR0KFR4</accession>
<feature type="region of interest" description="Disordered" evidence="1">
    <location>
        <begin position="1"/>
        <end position="25"/>
    </location>
</feature>
<reference evidence="2 3" key="1">
    <citation type="submission" date="2023-08" db="EMBL/GenBank/DDBJ databases">
        <title>Black Yeasts Isolated from many extreme environments.</title>
        <authorList>
            <person name="Coleine C."/>
            <person name="Stajich J.E."/>
            <person name="Selbmann L."/>
        </authorList>
    </citation>
    <scope>NUCLEOTIDE SEQUENCE [LARGE SCALE GENOMIC DNA]</scope>
    <source>
        <strain evidence="2 3">CCFEE 5885</strain>
    </source>
</reference>
<proteinExistence type="predicted"/>
<sequence>MEDPSSIPQPATPKPKVKAQSKKTKADIETELAEAKAEIARLRSSAAELLETRSQLDEEGHVLDNEWQKLEQREALLEWGFEQQEAVLHEAVTQGLELGHAVLEQKYLLEQEIAETLSDSYHNSSR</sequence>
<evidence type="ECO:0000313" key="3">
    <source>
        <dbReference type="Proteomes" id="UP001345013"/>
    </source>
</evidence>
<organism evidence="2 3">
    <name type="scientific">Lithohypha guttulata</name>
    <dbReference type="NCBI Taxonomy" id="1690604"/>
    <lineage>
        <taxon>Eukaryota</taxon>
        <taxon>Fungi</taxon>
        <taxon>Dikarya</taxon>
        <taxon>Ascomycota</taxon>
        <taxon>Pezizomycotina</taxon>
        <taxon>Eurotiomycetes</taxon>
        <taxon>Chaetothyriomycetidae</taxon>
        <taxon>Chaetothyriales</taxon>
        <taxon>Trichomeriaceae</taxon>
        <taxon>Lithohypha</taxon>
    </lineage>
</organism>
<keyword evidence="3" id="KW-1185">Reference proteome</keyword>
<evidence type="ECO:0000256" key="1">
    <source>
        <dbReference type="SAM" id="MobiDB-lite"/>
    </source>
</evidence>
<gene>
    <name evidence="2" type="ORF">LTR24_003205</name>
</gene>
<dbReference type="Proteomes" id="UP001345013">
    <property type="component" value="Unassembled WGS sequence"/>
</dbReference>
<protein>
    <submittedName>
        <fullName evidence="2">Uncharacterized protein</fullName>
    </submittedName>
</protein>
<name>A0ABR0KFR4_9EURO</name>
<comment type="caution">
    <text evidence="2">The sequence shown here is derived from an EMBL/GenBank/DDBJ whole genome shotgun (WGS) entry which is preliminary data.</text>
</comment>